<accession>A0ABD3WFM7</accession>
<protein>
    <submittedName>
        <fullName evidence="1">Uncharacterized protein</fullName>
    </submittedName>
</protein>
<dbReference type="Gene3D" id="1.25.40.10">
    <property type="entry name" value="Tetratricopeptide repeat domain"/>
    <property type="match status" value="1"/>
</dbReference>
<comment type="caution">
    <text evidence="1">The sequence shown here is derived from an EMBL/GenBank/DDBJ whole genome shotgun (WGS) entry which is preliminary data.</text>
</comment>
<dbReference type="InterPro" id="IPR011990">
    <property type="entry name" value="TPR-like_helical_dom_sf"/>
</dbReference>
<name>A0ABD3WFM7_SINWO</name>
<evidence type="ECO:0000313" key="2">
    <source>
        <dbReference type="Proteomes" id="UP001634394"/>
    </source>
</evidence>
<organism evidence="1 2">
    <name type="scientific">Sinanodonta woodiana</name>
    <name type="common">Chinese pond mussel</name>
    <name type="synonym">Anodonta woodiana</name>
    <dbReference type="NCBI Taxonomy" id="1069815"/>
    <lineage>
        <taxon>Eukaryota</taxon>
        <taxon>Metazoa</taxon>
        <taxon>Spiralia</taxon>
        <taxon>Lophotrochozoa</taxon>
        <taxon>Mollusca</taxon>
        <taxon>Bivalvia</taxon>
        <taxon>Autobranchia</taxon>
        <taxon>Heteroconchia</taxon>
        <taxon>Palaeoheterodonta</taxon>
        <taxon>Unionida</taxon>
        <taxon>Unionoidea</taxon>
        <taxon>Unionidae</taxon>
        <taxon>Unioninae</taxon>
        <taxon>Sinanodonta</taxon>
    </lineage>
</organism>
<dbReference type="InterPro" id="IPR050754">
    <property type="entry name" value="FKBP4/5/8-like"/>
</dbReference>
<dbReference type="AlphaFoldDB" id="A0ABD3WFM7"/>
<gene>
    <name evidence="1" type="ORF">ACJMK2_040315</name>
</gene>
<dbReference type="PANTHER" id="PTHR46512:SF10">
    <property type="entry name" value="FK506-BINDING PROTEIN-LIKE"/>
    <property type="match status" value="1"/>
</dbReference>
<reference evidence="1 2" key="1">
    <citation type="submission" date="2024-11" db="EMBL/GenBank/DDBJ databases">
        <title>Chromosome-level genome assembly of the freshwater bivalve Anodonta woodiana.</title>
        <authorList>
            <person name="Chen X."/>
        </authorList>
    </citation>
    <scope>NUCLEOTIDE SEQUENCE [LARGE SCALE GENOMIC DNA]</scope>
    <source>
        <strain evidence="1">MN2024</strain>
        <tissue evidence="1">Gills</tissue>
    </source>
</reference>
<sequence>MEEDLTRNTFTVSEYKVKTSANQDFSHVEWNTSFGTFRKRVLRHGKGYSKPSDLGTLCIVTMTVSEVLSTLNLGYPVGVDVKLQTGEGDTEMAEVIDKCICSMRECEVCTLSIMSHVSNIDDHATLKRTHWVDKGIIGEGQGDRISVAVDKSSNINQDTSVNDLVKEKFGQLSSSEADSENKPNTSETQNLDDSFIKIELKSFENRHIWKLSLEEKFSVAKNHKAKGVELFNNGNFEQSFKRFSKGLRYLISMTPNSQIPSSVSSEFKLLRCHCYLNMAACQLKYNNFSAAKANCTKALNIEPQNVKGLYRRAQAYLELGDLYSARNDLLMAIKIEPGSKAVETLLVRVKQRQAEQS</sequence>
<dbReference type="InterPro" id="IPR019734">
    <property type="entry name" value="TPR_rpt"/>
</dbReference>
<dbReference type="PANTHER" id="PTHR46512">
    <property type="entry name" value="PEPTIDYLPROLYL ISOMERASE"/>
    <property type="match status" value="1"/>
</dbReference>
<dbReference type="EMBL" id="JBJQND010000007">
    <property type="protein sequence ID" value="KAL3872386.1"/>
    <property type="molecule type" value="Genomic_DNA"/>
</dbReference>
<dbReference type="SMART" id="SM00028">
    <property type="entry name" value="TPR"/>
    <property type="match status" value="3"/>
</dbReference>
<evidence type="ECO:0000313" key="1">
    <source>
        <dbReference type="EMBL" id="KAL3872386.1"/>
    </source>
</evidence>
<proteinExistence type="predicted"/>
<dbReference type="SUPFAM" id="SSF48452">
    <property type="entry name" value="TPR-like"/>
    <property type="match status" value="1"/>
</dbReference>
<keyword evidence="2" id="KW-1185">Reference proteome</keyword>
<dbReference type="Proteomes" id="UP001634394">
    <property type="component" value="Unassembled WGS sequence"/>
</dbReference>